<evidence type="ECO:0000313" key="3">
    <source>
        <dbReference type="Proteomes" id="UP001066276"/>
    </source>
</evidence>
<dbReference type="Proteomes" id="UP001066276">
    <property type="component" value="Chromosome 1_2"/>
</dbReference>
<dbReference type="AlphaFoldDB" id="A0AAV7WBE0"/>
<comment type="caution">
    <text evidence="2">The sequence shown here is derived from an EMBL/GenBank/DDBJ whole genome shotgun (WGS) entry which is preliminary data.</text>
</comment>
<name>A0AAV7WBE0_PLEWA</name>
<evidence type="ECO:0000256" key="1">
    <source>
        <dbReference type="SAM" id="MobiDB-lite"/>
    </source>
</evidence>
<feature type="region of interest" description="Disordered" evidence="1">
    <location>
        <begin position="31"/>
        <end position="81"/>
    </location>
</feature>
<proteinExistence type="predicted"/>
<accession>A0AAV7WBE0</accession>
<dbReference type="EMBL" id="JANPWB010000002">
    <property type="protein sequence ID" value="KAJ1210205.1"/>
    <property type="molecule type" value="Genomic_DNA"/>
</dbReference>
<keyword evidence="3" id="KW-1185">Reference proteome</keyword>
<organism evidence="2 3">
    <name type="scientific">Pleurodeles waltl</name>
    <name type="common">Iberian ribbed newt</name>
    <dbReference type="NCBI Taxonomy" id="8319"/>
    <lineage>
        <taxon>Eukaryota</taxon>
        <taxon>Metazoa</taxon>
        <taxon>Chordata</taxon>
        <taxon>Craniata</taxon>
        <taxon>Vertebrata</taxon>
        <taxon>Euteleostomi</taxon>
        <taxon>Amphibia</taxon>
        <taxon>Batrachia</taxon>
        <taxon>Caudata</taxon>
        <taxon>Salamandroidea</taxon>
        <taxon>Salamandridae</taxon>
        <taxon>Pleurodelinae</taxon>
        <taxon>Pleurodeles</taxon>
    </lineage>
</organism>
<protein>
    <submittedName>
        <fullName evidence="2">Uncharacterized protein</fullName>
    </submittedName>
</protein>
<evidence type="ECO:0000313" key="2">
    <source>
        <dbReference type="EMBL" id="KAJ1210205.1"/>
    </source>
</evidence>
<sequence length="81" mass="8374">MFSSALLLKLLLPPPQPGLGPAICASLRLSGRRPGIQGRPRAPRAPLTARSGSAPRQAPHQLQGAAPGLRIPTAPPKTRGC</sequence>
<gene>
    <name evidence="2" type="ORF">NDU88_005573</name>
</gene>
<reference evidence="2" key="1">
    <citation type="journal article" date="2022" name="bioRxiv">
        <title>Sequencing and chromosome-scale assembly of the giantPleurodeles waltlgenome.</title>
        <authorList>
            <person name="Brown T."/>
            <person name="Elewa A."/>
            <person name="Iarovenko S."/>
            <person name="Subramanian E."/>
            <person name="Araus A.J."/>
            <person name="Petzold A."/>
            <person name="Susuki M."/>
            <person name="Suzuki K.-i.T."/>
            <person name="Hayashi T."/>
            <person name="Toyoda A."/>
            <person name="Oliveira C."/>
            <person name="Osipova E."/>
            <person name="Leigh N.D."/>
            <person name="Simon A."/>
            <person name="Yun M.H."/>
        </authorList>
    </citation>
    <scope>NUCLEOTIDE SEQUENCE</scope>
    <source>
        <strain evidence="2">20211129_DDA</strain>
        <tissue evidence="2">Liver</tissue>
    </source>
</reference>